<name>A0A939FGX4_9ACTN</name>
<dbReference type="EMBL" id="JAFLRJ010001009">
    <property type="protein sequence ID" value="MBO0517931.1"/>
    <property type="molecule type" value="Genomic_DNA"/>
</dbReference>
<proteinExistence type="predicted"/>
<evidence type="ECO:0000313" key="3">
    <source>
        <dbReference type="Proteomes" id="UP000664167"/>
    </source>
</evidence>
<gene>
    <name evidence="2" type="ORF">J0695_40300</name>
</gene>
<keyword evidence="3" id="KW-1185">Reference proteome</keyword>
<dbReference type="Gene3D" id="2.120.10.30">
    <property type="entry name" value="TolB, C-terminal domain"/>
    <property type="match status" value="1"/>
</dbReference>
<organism evidence="2 3">
    <name type="scientific">Streptomyces beijiangensis</name>
    <dbReference type="NCBI Taxonomy" id="163361"/>
    <lineage>
        <taxon>Bacteria</taxon>
        <taxon>Bacillati</taxon>
        <taxon>Actinomycetota</taxon>
        <taxon>Actinomycetes</taxon>
        <taxon>Kitasatosporales</taxon>
        <taxon>Streptomycetaceae</taxon>
        <taxon>Streptomyces</taxon>
    </lineage>
</organism>
<evidence type="ECO:0000313" key="2">
    <source>
        <dbReference type="EMBL" id="MBO0517931.1"/>
    </source>
</evidence>
<dbReference type="InterPro" id="IPR011042">
    <property type="entry name" value="6-blade_b-propeller_TolB-like"/>
</dbReference>
<protein>
    <submittedName>
        <fullName evidence="2">Glycosyl hydrolase</fullName>
    </submittedName>
</protein>
<feature type="non-terminal residue" evidence="2">
    <location>
        <position position="88"/>
    </location>
</feature>
<feature type="non-terminal residue" evidence="2">
    <location>
        <position position="1"/>
    </location>
</feature>
<dbReference type="GO" id="GO:0016787">
    <property type="term" value="F:hydrolase activity"/>
    <property type="evidence" value="ECO:0007669"/>
    <property type="project" value="UniProtKB-KW"/>
</dbReference>
<accession>A0A939FGX4</accession>
<keyword evidence="2" id="KW-0378">Hydrolase</keyword>
<dbReference type="Proteomes" id="UP000664167">
    <property type="component" value="Unassembled WGS sequence"/>
</dbReference>
<comment type="caution">
    <text evidence="2">The sequence shown here is derived from an EMBL/GenBank/DDBJ whole genome shotgun (WGS) entry which is preliminary data.</text>
</comment>
<sequence length="88" mass="9272">IDFDAQGNLYLSTGDDSNPFASDGFSPMDQRPGRNPAYDARREEVAVGDGVRRVVVDLDAEDLAAQVVGVAGGAPGTDKTRPEIYAMG</sequence>
<feature type="region of interest" description="Disordered" evidence="1">
    <location>
        <begin position="12"/>
        <end position="35"/>
    </location>
</feature>
<dbReference type="AlphaFoldDB" id="A0A939FGX4"/>
<reference evidence="2" key="1">
    <citation type="submission" date="2021-03" db="EMBL/GenBank/DDBJ databases">
        <title>Streptomyces poriferae sp. nov., a novel marine sponge-derived Actinobacteria species with anti-MRSA activity.</title>
        <authorList>
            <person name="Sandoval-Powers M."/>
            <person name="Kralova S."/>
            <person name="Nguyen G.-S."/>
            <person name="Fawwal D."/>
            <person name="Degnes K."/>
            <person name="Klinkenberg G."/>
            <person name="Sletta H."/>
            <person name="Wentzel A."/>
            <person name="Liles M.R."/>
        </authorList>
    </citation>
    <scope>NUCLEOTIDE SEQUENCE</scope>
    <source>
        <strain evidence="2">DSM 41794</strain>
    </source>
</reference>
<evidence type="ECO:0000256" key="1">
    <source>
        <dbReference type="SAM" id="MobiDB-lite"/>
    </source>
</evidence>